<evidence type="ECO:0000259" key="2">
    <source>
        <dbReference type="Pfam" id="PF13786"/>
    </source>
</evidence>
<evidence type="ECO:0000313" key="4">
    <source>
        <dbReference type="Proteomes" id="UP001148125"/>
    </source>
</evidence>
<keyword evidence="1" id="KW-1133">Transmembrane helix</keyword>
<keyword evidence="4" id="KW-1185">Reference proteome</keyword>
<evidence type="ECO:0000313" key="3">
    <source>
        <dbReference type="EMBL" id="MDE5415078.1"/>
    </source>
</evidence>
<accession>A0ABT5VKU8</accession>
<dbReference type="RefSeq" id="WP_275119686.1">
    <property type="nucleotide sequence ID" value="NZ_JAOTPO010000013.1"/>
</dbReference>
<proteinExistence type="predicted"/>
<evidence type="ECO:0000256" key="1">
    <source>
        <dbReference type="SAM" id="Phobius"/>
    </source>
</evidence>
<keyword evidence="1" id="KW-0472">Membrane</keyword>
<dbReference type="InterPro" id="IPR025436">
    <property type="entry name" value="DUF4179"/>
</dbReference>
<keyword evidence="1" id="KW-0812">Transmembrane</keyword>
<feature type="transmembrane region" description="Helical" evidence="1">
    <location>
        <begin position="45"/>
        <end position="65"/>
    </location>
</feature>
<comment type="caution">
    <text evidence="3">The sequence shown here is derived from an EMBL/GenBank/DDBJ whole genome shotgun (WGS) entry which is preliminary data.</text>
</comment>
<gene>
    <name evidence="3" type="ORF">N7Z68_17080</name>
</gene>
<sequence length="429" mass="48509">MSNMEKRLKEERERLDHMTAPAELEARLRGALENRTTVKKTKRKTPLFGAAAVALLFMVIVGYHYNGFAYYGKKLFGFDEVITGTLKELNDDEMGQIIDKQKQLTDGTILTVDGIMTDANQLILYYTLTNPNGLSYEEHFRFYRMTGFLTNSTAVGGQSLLNEEENEIKGMMSFEPVSPFTKELTLHFSNQWENGQFIEDTISFPYNPNQAMQTEIKQSIRKTVNVDQGKVTFHSITATPSMTVIDGKLQVDNFDRVNYALGGIELVANGEVVQQLGGGSTSTIRGYNFDIRFDALPQPLQSLELVIREFVGYETLNQTVKLRTIDKDPIPLLDDKSLWITDISTTSTGVEMTIATENDVMLDGVSIKAGDEVTELRTIDNQTELKLEDGTLLKQRTLLFDTIDEPELLIIEGMHYMKRYNETIDIPIK</sequence>
<dbReference type="EMBL" id="JAOTPO010000013">
    <property type="protein sequence ID" value="MDE5415078.1"/>
    <property type="molecule type" value="Genomic_DNA"/>
</dbReference>
<protein>
    <submittedName>
        <fullName evidence="3">DUF4179 domain-containing protein</fullName>
    </submittedName>
</protein>
<dbReference type="Proteomes" id="UP001148125">
    <property type="component" value="Unassembled WGS sequence"/>
</dbReference>
<reference evidence="3" key="1">
    <citation type="submission" date="2024-05" db="EMBL/GenBank/DDBJ databases">
        <title>Alkalihalobacillus sp. strain MEB203 novel alkaliphilic bacterium from Lonar Lake, India.</title>
        <authorList>
            <person name="Joshi A."/>
            <person name="Thite S."/>
            <person name="Mengade P."/>
        </authorList>
    </citation>
    <scope>NUCLEOTIDE SEQUENCE</scope>
    <source>
        <strain evidence="3">MEB 203</strain>
    </source>
</reference>
<feature type="domain" description="DUF4179" evidence="2">
    <location>
        <begin position="41"/>
        <end position="128"/>
    </location>
</feature>
<dbReference type="Pfam" id="PF13786">
    <property type="entry name" value="DUF4179"/>
    <property type="match status" value="1"/>
</dbReference>
<name>A0ABT5VKU8_9BACI</name>
<organism evidence="3 4">
    <name type="scientific">Alkalihalobacterium chitinilyticum</name>
    <dbReference type="NCBI Taxonomy" id="2980103"/>
    <lineage>
        <taxon>Bacteria</taxon>
        <taxon>Bacillati</taxon>
        <taxon>Bacillota</taxon>
        <taxon>Bacilli</taxon>
        <taxon>Bacillales</taxon>
        <taxon>Bacillaceae</taxon>
        <taxon>Alkalihalobacterium</taxon>
    </lineage>
</organism>